<dbReference type="PANTHER" id="PTHR46796">
    <property type="entry name" value="HTH-TYPE TRANSCRIPTIONAL ACTIVATOR RHAS-RELATED"/>
    <property type="match status" value="1"/>
</dbReference>
<dbReference type="SUPFAM" id="SSF46689">
    <property type="entry name" value="Homeodomain-like"/>
    <property type="match status" value="2"/>
</dbReference>
<reference evidence="6 7" key="1">
    <citation type="submission" date="2021-07" db="EMBL/GenBank/DDBJ databases">
        <title>Paenibacillus radiodurans sp. nov., isolated from the southeastern edge of Tengger Desert.</title>
        <authorList>
            <person name="Zhang G."/>
        </authorList>
    </citation>
    <scope>NUCLEOTIDE SEQUENCE [LARGE SCALE GENOMIC DNA]</scope>
    <source>
        <strain evidence="6 7">CCM 7311</strain>
    </source>
</reference>
<accession>A0ABS7C363</accession>
<keyword evidence="4" id="KW-0804">Transcription</keyword>
<name>A0ABS7C363_9BACL</name>
<dbReference type="InterPro" id="IPR037923">
    <property type="entry name" value="HTH-like"/>
</dbReference>
<keyword evidence="1" id="KW-0805">Transcription regulation</keyword>
<evidence type="ECO:0000259" key="5">
    <source>
        <dbReference type="PROSITE" id="PS01124"/>
    </source>
</evidence>
<comment type="caution">
    <text evidence="6">The sequence shown here is derived from an EMBL/GenBank/DDBJ whole genome shotgun (WGS) entry which is preliminary data.</text>
</comment>
<dbReference type="PROSITE" id="PS00041">
    <property type="entry name" value="HTH_ARAC_FAMILY_1"/>
    <property type="match status" value="1"/>
</dbReference>
<dbReference type="InterPro" id="IPR050204">
    <property type="entry name" value="AraC_XylS_family_regulators"/>
</dbReference>
<organism evidence="6 7">
    <name type="scientific">Paenibacillus sepulcri</name>
    <dbReference type="NCBI Taxonomy" id="359917"/>
    <lineage>
        <taxon>Bacteria</taxon>
        <taxon>Bacillati</taxon>
        <taxon>Bacillota</taxon>
        <taxon>Bacilli</taxon>
        <taxon>Bacillales</taxon>
        <taxon>Paenibacillaceae</taxon>
        <taxon>Paenibacillus</taxon>
    </lineage>
</organism>
<dbReference type="Proteomes" id="UP001519887">
    <property type="component" value="Unassembled WGS sequence"/>
</dbReference>
<dbReference type="PROSITE" id="PS01124">
    <property type="entry name" value="HTH_ARAC_FAMILY_2"/>
    <property type="match status" value="1"/>
</dbReference>
<keyword evidence="3" id="KW-0010">Activator</keyword>
<evidence type="ECO:0000313" key="6">
    <source>
        <dbReference type="EMBL" id="MBW7455340.1"/>
    </source>
</evidence>
<evidence type="ECO:0000256" key="1">
    <source>
        <dbReference type="ARBA" id="ARBA00023015"/>
    </source>
</evidence>
<protein>
    <submittedName>
        <fullName evidence="6">AraC family transcriptional regulator</fullName>
    </submittedName>
</protein>
<feature type="domain" description="HTH araC/xylS-type" evidence="5">
    <location>
        <begin position="173"/>
        <end position="271"/>
    </location>
</feature>
<dbReference type="EMBL" id="JAHZIK010000346">
    <property type="protein sequence ID" value="MBW7455340.1"/>
    <property type="molecule type" value="Genomic_DNA"/>
</dbReference>
<dbReference type="SUPFAM" id="SSF51215">
    <property type="entry name" value="Regulatory protein AraC"/>
    <property type="match status" value="1"/>
</dbReference>
<dbReference type="RefSeq" id="WP_210039137.1">
    <property type="nucleotide sequence ID" value="NZ_JBHLVU010000043.1"/>
</dbReference>
<dbReference type="InterPro" id="IPR009057">
    <property type="entry name" value="Homeodomain-like_sf"/>
</dbReference>
<dbReference type="PRINTS" id="PR00032">
    <property type="entry name" value="HTHARAC"/>
</dbReference>
<keyword evidence="7" id="KW-1185">Reference proteome</keyword>
<evidence type="ECO:0000256" key="3">
    <source>
        <dbReference type="ARBA" id="ARBA00023159"/>
    </source>
</evidence>
<dbReference type="InterPro" id="IPR020449">
    <property type="entry name" value="Tscrpt_reg_AraC-type_HTH"/>
</dbReference>
<gene>
    <name evidence="6" type="ORF">K0U00_15045</name>
</gene>
<evidence type="ECO:0000313" key="7">
    <source>
        <dbReference type="Proteomes" id="UP001519887"/>
    </source>
</evidence>
<evidence type="ECO:0000256" key="4">
    <source>
        <dbReference type="ARBA" id="ARBA00023163"/>
    </source>
</evidence>
<dbReference type="InterPro" id="IPR018060">
    <property type="entry name" value="HTH_AraC"/>
</dbReference>
<dbReference type="Gene3D" id="1.10.10.60">
    <property type="entry name" value="Homeodomain-like"/>
    <property type="match status" value="2"/>
</dbReference>
<dbReference type="SMART" id="SM00342">
    <property type="entry name" value="HTH_ARAC"/>
    <property type="match status" value="1"/>
</dbReference>
<sequence>MKIIIETPQLELWRIEEAFSNLPHVHEDRLQLTIPTKGICYLTQENKDYGIRDGHGLLQYSAQEHSFRIGEDSSVIVIQIRNDRPSDFFREPEVDFAMQQTFDPSLIMKQFQSWSSELFRGDPADPLAVDETESRVLSFLYYSLKGSHAINGGNPVPFSAPGDGLTSSDRHMTRVLDYIHASYTDRINIDTLAAIALQSRFHFIRTFKAYTHKTPYQYVLGLRMEEAKKQLRQGGCTITQMSVKLGFSSTSQFYRAFLKAVGVTPEEFRTSSSR</sequence>
<dbReference type="Pfam" id="PF12833">
    <property type="entry name" value="HTH_18"/>
    <property type="match status" value="1"/>
</dbReference>
<proteinExistence type="predicted"/>
<evidence type="ECO:0000256" key="2">
    <source>
        <dbReference type="ARBA" id="ARBA00023125"/>
    </source>
</evidence>
<keyword evidence="2" id="KW-0238">DNA-binding</keyword>
<dbReference type="InterPro" id="IPR018062">
    <property type="entry name" value="HTH_AraC-typ_CS"/>
</dbReference>